<feature type="transmembrane region" description="Helical" evidence="5">
    <location>
        <begin position="100"/>
        <end position="117"/>
    </location>
</feature>
<dbReference type="Gene3D" id="1.20.1740.10">
    <property type="entry name" value="Amino acid/polyamine transporter I"/>
    <property type="match status" value="1"/>
</dbReference>
<keyword evidence="3 5" id="KW-1133">Transmembrane helix</keyword>
<dbReference type="EMBL" id="LAZR01044284">
    <property type="protein sequence ID" value="KKL05039.1"/>
    <property type="molecule type" value="Genomic_DNA"/>
</dbReference>
<evidence type="ECO:0000256" key="1">
    <source>
        <dbReference type="ARBA" id="ARBA00004141"/>
    </source>
</evidence>
<reference evidence="7" key="1">
    <citation type="journal article" date="2015" name="Nature">
        <title>Complex archaea that bridge the gap between prokaryotes and eukaryotes.</title>
        <authorList>
            <person name="Spang A."/>
            <person name="Saw J.H."/>
            <person name="Jorgensen S.L."/>
            <person name="Zaremba-Niedzwiedzka K."/>
            <person name="Martijn J."/>
            <person name="Lind A.E."/>
            <person name="van Eijk R."/>
            <person name="Schleper C."/>
            <person name="Guy L."/>
            <person name="Ettema T.J."/>
        </authorList>
    </citation>
    <scope>NUCLEOTIDE SEQUENCE</scope>
</reference>
<evidence type="ECO:0000259" key="6">
    <source>
        <dbReference type="Pfam" id="PF00324"/>
    </source>
</evidence>
<keyword evidence="2 5" id="KW-0812">Transmembrane</keyword>
<feature type="domain" description="Amino acid permease/ SLC12A" evidence="6">
    <location>
        <begin position="3"/>
        <end position="299"/>
    </location>
</feature>
<dbReference type="GO" id="GO:0055085">
    <property type="term" value="P:transmembrane transport"/>
    <property type="evidence" value="ECO:0007669"/>
    <property type="project" value="InterPro"/>
</dbReference>
<organism evidence="7">
    <name type="scientific">marine sediment metagenome</name>
    <dbReference type="NCBI Taxonomy" id="412755"/>
    <lineage>
        <taxon>unclassified sequences</taxon>
        <taxon>metagenomes</taxon>
        <taxon>ecological metagenomes</taxon>
    </lineage>
</organism>
<evidence type="ECO:0000256" key="3">
    <source>
        <dbReference type="ARBA" id="ARBA00022989"/>
    </source>
</evidence>
<feature type="non-terminal residue" evidence="7">
    <location>
        <position position="461"/>
    </location>
</feature>
<dbReference type="PANTHER" id="PTHR42770:SF11">
    <property type="entry name" value="INNER MEMBRANE TRANSPORT PROTEIN YBAT"/>
    <property type="match status" value="1"/>
</dbReference>
<gene>
    <name evidence="7" type="ORF">LCGC14_2610040</name>
</gene>
<feature type="transmembrane region" description="Helical" evidence="5">
    <location>
        <begin position="32"/>
        <end position="50"/>
    </location>
</feature>
<evidence type="ECO:0000256" key="2">
    <source>
        <dbReference type="ARBA" id="ARBA00022692"/>
    </source>
</evidence>
<feature type="transmembrane region" description="Helical" evidence="5">
    <location>
        <begin position="271"/>
        <end position="290"/>
    </location>
</feature>
<dbReference type="InterPro" id="IPR004841">
    <property type="entry name" value="AA-permease/SLC12A_dom"/>
</dbReference>
<feature type="transmembrane region" description="Helical" evidence="5">
    <location>
        <begin position="244"/>
        <end position="265"/>
    </location>
</feature>
<evidence type="ECO:0000256" key="5">
    <source>
        <dbReference type="SAM" id="Phobius"/>
    </source>
</evidence>
<protein>
    <recommendedName>
        <fullName evidence="6">Amino acid permease/ SLC12A domain-containing protein</fullName>
    </recommendedName>
</protein>
<evidence type="ECO:0000313" key="7">
    <source>
        <dbReference type="EMBL" id="KKL05039.1"/>
    </source>
</evidence>
<keyword evidence="4 5" id="KW-0472">Membrane</keyword>
<feature type="transmembrane region" description="Helical" evidence="5">
    <location>
        <begin position="197"/>
        <end position="223"/>
    </location>
</feature>
<proteinExistence type="predicted"/>
<dbReference type="InterPro" id="IPR050367">
    <property type="entry name" value="APC_superfamily"/>
</dbReference>
<feature type="transmembrane region" description="Helical" evidence="5">
    <location>
        <begin position="137"/>
        <end position="157"/>
    </location>
</feature>
<dbReference type="PIRSF" id="PIRSF006060">
    <property type="entry name" value="AA_transporter"/>
    <property type="match status" value="1"/>
</dbReference>
<dbReference type="Pfam" id="PF00324">
    <property type="entry name" value="AA_permease"/>
    <property type="match status" value="1"/>
</dbReference>
<comment type="subcellular location">
    <subcellularLocation>
        <location evidence="1">Membrane</location>
        <topology evidence="1">Multi-pass membrane protein</topology>
    </subcellularLocation>
</comment>
<feature type="transmembrane region" description="Helical" evidence="5">
    <location>
        <begin position="327"/>
        <end position="347"/>
    </location>
</feature>
<sequence>LNYVITVAISAFFVPHYLGVFWEPLTKSPGDILAGIGVVVALSAVNVIGVRESARISSLLTILALATQVLLIILGFALVLNFGTLIDNVHWGVAPRWGDFALAIAVAMISYTGIETLSNMAEEARNPRRIIPRSMRFVVIAVLVISAGLPAVALSAMPVTESGGEFSTVLATDFAADPVLGIVRNMDLGVLATPMEFYVGLLAAIILLVATNAGIIGVSRLTYSMGQYQQLPDRLRHISPRSRTPVVAIVVFGVVASLMIIPGQAKFLGTMYTFGAMLSFTIAHAALIGLRWRLARNKMRELPGDVRVTNGKEEWYRAPLNLRLRGVDIPLFAVIGGLGTLAAWVVVMALESVTLLAGSAWLVVGLALYVVYRRRRGLTLTETRKVELPPLAGVEPVKYPSVLAAFEEDTYSESAMATALKLASHKRGNVRVVVTLTTPQHLDIDAPLGEAEETAQSIIEA</sequence>
<dbReference type="GO" id="GO:0016020">
    <property type="term" value="C:membrane"/>
    <property type="evidence" value="ECO:0007669"/>
    <property type="project" value="UniProtKB-SubCell"/>
</dbReference>
<dbReference type="PANTHER" id="PTHR42770">
    <property type="entry name" value="AMINO ACID TRANSPORTER-RELATED"/>
    <property type="match status" value="1"/>
</dbReference>
<name>A0A0F9A657_9ZZZZ</name>
<accession>A0A0F9A657</accession>
<comment type="caution">
    <text evidence="7">The sequence shown here is derived from an EMBL/GenBank/DDBJ whole genome shotgun (WGS) entry which is preliminary data.</text>
</comment>
<feature type="transmembrane region" description="Helical" evidence="5">
    <location>
        <begin position="353"/>
        <end position="372"/>
    </location>
</feature>
<feature type="non-terminal residue" evidence="7">
    <location>
        <position position="1"/>
    </location>
</feature>
<feature type="transmembrane region" description="Helical" evidence="5">
    <location>
        <begin position="59"/>
        <end position="80"/>
    </location>
</feature>
<dbReference type="AlphaFoldDB" id="A0A0F9A657"/>
<evidence type="ECO:0000256" key="4">
    <source>
        <dbReference type="ARBA" id="ARBA00023136"/>
    </source>
</evidence>